<organism evidence="2 3">
    <name type="scientific">Paraburkholderia rhynchosiae</name>
    <dbReference type="NCBI Taxonomy" id="487049"/>
    <lineage>
        <taxon>Bacteria</taxon>
        <taxon>Pseudomonadati</taxon>
        <taxon>Pseudomonadota</taxon>
        <taxon>Betaproteobacteria</taxon>
        <taxon>Burkholderiales</taxon>
        <taxon>Burkholderiaceae</taxon>
        <taxon>Paraburkholderia</taxon>
    </lineage>
</organism>
<name>A0A6J5CCQ8_9BURK</name>
<gene>
    <name evidence="2" type="ORF">LMG27174_05851</name>
</gene>
<dbReference type="Proteomes" id="UP000494205">
    <property type="component" value="Unassembled WGS sequence"/>
</dbReference>
<feature type="compositionally biased region" description="Polar residues" evidence="1">
    <location>
        <begin position="18"/>
        <end position="28"/>
    </location>
</feature>
<feature type="region of interest" description="Disordered" evidence="1">
    <location>
        <begin position="1"/>
        <end position="28"/>
    </location>
</feature>
<accession>A0A6J5CCQ8</accession>
<evidence type="ECO:0000256" key="1">
    <source>
        <dbReference type="SAM" id="MobiDB-lite"/>
    </source>
</evidence>
<proteinExistence type="predicted"/>
<reference evidence="2 3" key="1">
    <citation type="submission" date="2020-04" db="EMBL/GenBank/DDBJ databases">
        <authorList>
            <person name="De Canck E."/>
        </authorList>
    </citation>
    <scope>NUCLEOTIDE SEQUENCE [LARGE SCALE GENOMIC DNA]</scope>
    <source>
        <strain evidence="2 3">LMG 27174</strain>
    </source>
</reference>
<evidence type="ECO:0000313" key="3">
    <source>
        <dbReference type="Proteomes" id="UP000494205"/>
    </source>
</evidence>
<protein>
    <submittedName>
        <fullName evidence="2">Uncharacterized protein</fullName>
    </submittedName>
</protein>
<dbReference type="AlphaFoldDB" id="A0A6J5CCQ8"/>
<sequence>MTRRLRGAAIRSPRRAQPTVSGATIQPRTSPVVGLSSPVIMLSVVDLPQPVGPTTATNSPFATDMLKLRNATVALPSGLIKRYHTERNSMTGAFWETP</sequence>
<dbReference type="EMBL" id="CADIJZ010000027">
    <property type="protein sequence ID" value="CAB3731579.1"/>
    <property type="molecule type" value="Genomic_DNA"/>
</dbReference>
<evidence type="ECO:0000313" key="2">
    <source>
        <dbReference type="EMBL" id="CAB3731579.1"/>
    </source>
</evidence>